<evidence type="ECO:0000313" key="9">
    <source>
        <dbReference type="EMBL" id="QHX43698.1"/>
    </source>
</evidence>
<comment type="subcellular location">
    <subcellularLocation>
        <location evidence="7">Cytoplasm</location>
    </subcellularLocation>
</comment>
<keyword evidence="4" id="KW-0560">Oxidoreductase</keyword>
<comment type="similarity">
    <text evidence="1 7">Belongs to the ferritin family. Prokaryotic subfamily.</text>
</comment>
<evidence type="ECO:0000256" key="6">
    <source>
        <dbReference type="PIRSR" id="PIRSR601519-1"/>
    </source>
</evidence>
<dbReference type="Pfam" id="PF00210">
    <property type="entry name" value="Ferritin"/>
    <property type="match status" value="1"/>
</dbReference>
<dbReference type="SUPFAM" id="SSF47240">
    <property type="entry name" value="Ferritin-like"/>
    <property type="match status" value="1"/>
</dbReference>
<dbReference type="GO" id="GO:0042802">
    <property type="term" value="F:identical protein binding"/>
    <property type="evidence" value="ECO:0007669"/>
    <property type="project" value="UniProtKB-ARBA"/>
</dbReference>
<evidence type="ECO:0000256" key="3">
    <source>
        <dbReference type="ARBA" id="ARBA00022723"/>
    </source>
</evidence>
<dbReference type="GO" id="GO:0006826">
    <property type="term" value="P:iron ion transport"/>
    <property type="evidence" value="ECO:0007669"/>
    <property type="project" value="InterPro"/>
</dbReference>
<dbReference type="InterPro" id="IPR001519">
    <property type="entry name" value="Ferritin"/>
</dbReference>
<evidence type="ECO:0000256" key="1">
    <source>
        <dbReference type="ARBA" id="ARBA00006950"/>
    </source>
</evidence>
<evidence type="ECO:0000256" key="2">
    <source>
        <dbReference type="ARBA" id="ARBA00022434"/>
    </source>
</evidence>
<dbReference type="FunFam" id="1.20.1260.10:FF:000001">
    <property type="entry name" value="Non-heme ferritin"/>
    <property type="match status" value="1"/>
</dbReference>
<accession>A0A6P1Y1K5</accession>
<sequence length="162" mass="18847">MISKKLEDALNEQINKEFYSAYLYLGMAAHFESEGLKGFAKWMRVQALEEQGHAMRIYDYLFSVDAKPVLKPIEEAPVHYAKHPVEVIQDVLKHEQFVTASINSLYELALAEKDYKTQVFLQWFINEQVEEEENDRNILDVFKHINGNAGLLILDKELGKRE</sequence>
<dbReference type="InterPro" id="IPR012347">
    <property type="entry name" value="Ferritin-like"/>
</dbReference>
<dbReference type="EMBL" id="CP048020">
    <property type="protein sequence ID" value="QHX43698.1"/>
    <property type="molecule type" value="Genomic_DNA"/>
</dbReference>
<dbReference type="PANTHER" id="PTHR11431">
    <property type="entry name" value="FERRITIN"/>
    <property type="match status" value="1"/>
</dbReference>
<dbReference type="GO" id="GO:0004322">
    <property type="term" value="F:ferroxidase activity"/>
    <property type="evidence" value="ECO:0007669"/>
    <property type="project" value="TreeGrafter"/>
</dbReference>
<evidence type="ECO:0000259" key="8">
    <source>
        <dbReference type="PROSITE" id="PS50905"/>
    </source>
</evidence>
<dbReference type="InterPro" id="IPR009078">
    <property type="entry name" value="Ferritin-like_SF"/>
</dbReference>
<gene>
    <name evidence="9" type="ORF">GWP43_09900</name>
</gene>
<evidence type="ECO:0000256" key="7">
    <source>
        <dbReference type="RuleBase" id="RU361145"/>
    </source>
</evidence>
<feature type="binding site" evidence="6">
    <location>
        <position position="95"/>
    </location>
    <ligand>
        <name>Fe cation</name>
        <dbReference type="ChEBI" id="CHEBI:24875"/>
        <label>1</label>
    </ligand>
</feature>
<dbReference type="InterPro" id="IPR009040">
    <property type="entry name" value="Ferritin-like_diiron"/>
</dbReference>
<proteinExistence type="inferred from homology"/>
<dbReference type="EC" id="1.16.3.2" evidence="7"/>
<dbReference type="GO" id="GO:0008199">
    <property type="term" value="F:ferric iron binding"/>
    <property type="evidence" value="ECO:0007669"/>
    <property type="project" value="InterPro"/>
</dbReference>
<evidence type="ECO:0000256" key="4">
    <source>
        <dbReference type="ARBA" id="ARBA00023002"/>
    </source>
</evidence>
<feature type="binding site" evidence="6">
    <location>
        <position position="50"/>
    </location>
    <ligand>
        <name>Fe cation</name>
        <dbReference type="ChEBI" id="CHEBI:24875"/>
        <label>1</label>
    </ligand>
</feature>
<dbReference type="GO" id="GO:0006879">
    <property type="term" value="P:intracellular iron ion homeostasis"/>
    <property type="evidence" value="ECO:0007669"/>
    <property type="project" value="UniProtKB-KW"/>
</dbReference>
<comment type="function">
    <text evidence="7">Iron-storage protein.</text>
</comment>
<feature type="binding site" evidence="6">
    <location>
        <position position="53"/>
    </location>
    <ligand>
        <name>Fe cation</name>
        <dbReference type="ChEBI" id="CHEBI:24875"/>
        <label>1</label>
    </ligand>
</feature>
<feature type="binding site" evidence="6">
    <location>
        <position position="128"/>
    </location>
    <ligand>
        <name>Fe cation</name>
        <dbReference type="ChEBI" id="CHEBI:24875"/>
        <label>1</label>
    </ligand>
</feature>
<reference evidence="9 10" key="1">
    <citation type="submission" date="2020-01" db="EMBL/GenBank/DDBJ databases">
        <title>Complete genome sequence of a human oral phylogroup 1 Treponema sp. strain ATCC 700766, originally isolated from periodontitis dental plaque.</title>
        <authorList>
            <person name="Chan Y."/>
            <person name="Huo Y.-B."/>
            <person name="Yu X.-L."/>
            <person name="Zeng H."/>
            <person name="Leung W.-K."/>
            <person name="Watt R.M."/>
        </authorList>
    </citation>
    <scope>NUCLEOTIDE SEQUENCE [LARGE SCALE GENOMIC DNA]</scope>
    <source>
        <strain evidence="9 10">OMZ 804</strain>
    </source>
</reference>
<dbReference type="Gene3D" id="1.20.1260.10">
    <property type="match status" value="1"/>
</dbReference>
<comment type="catalytic activity">
    <reaction evidence="7">
        <text>4 Fe(2+) + O2 + 6 H2O = 4 iron(III) oxide-hydroxide + 12 H(+)</text>
        <dbReference type="Rhea" id="RHEA:11972"/>
        <dbReference type="ChEBI" id="CHEBI:15377"/>
        <dbReference type="ChEBI" id="CHEBI:15378"/>
        <dbReference type="ChEBI" id="CHEBI:15379"/>
        <dbReference type="ChEBI" id="CHEBI:29033"/>
        <dbReference type="ChEBI" id="CHEBI:78619"/>
        <dbReference type="EC" id="1.16.3.2"/>
    </reaction>
</comment>
<dbReference type="AlphaFoldDB" id="A0A6P1Y1K5"/>
<dbReference type="Proteomes" id="UP000464374">
    <property type="component" value="Chromosome"/>
</dbReference>
<dbReference type="GO" id="GO:0008198">
    <property type="term" value="F:ferrous iron binding"/>
    <property type="evidence" value="ECO:0007669"/>
    <property type="project" value="TreeGrafter"/>
</dbReference>
<dbReference type="CDD" id="cd01055">
    <property type="entry name" value="Nonheme_Ferritin"/>
    <property type="match status" value="1"/>
</dbReference>
<keyword evidence="5 6" id="KW-0408">Iron</keyword>
<keyword evidence="2 7" id="KW-0409">Iron storage</keyword>
<keyword evidence="3 6" id="KW-0479">Metal-binding</keyword>
<dbReference type="InterPro" id="IPR041719">
    <property type="entry name" value="Ferritin_prok"/>
</dbReference>
<dbReference type="PANTHER" id="PTHR11431:SF127">
    <property type="entry name" value="BACTERIAL NON-HEME FERRITIN"/>
    <property type="match status" value="1"/>
</dbReference>
<dbReference type="RefSeq" id="WP_230977663.1">
    <property type="nucleotide sequence ID" value="NZ_CP048020.1"/>
</dbReference>
<protein>
    <recommendedName>
        <fullName evidence="7">Ferritin</fullName>
        <ecNumber evidence="7">1.16.3.2</ecNumber>
    </recommendedName>
</protein>
<feature type="domain" description="Ferritin-like diiron" evidence="8">
    <location>
        <begin position="1"/>
        <end position="146"/>
    </location>
</feature>
<evidence type="ECO:0000313" key="10">
    <source>
        <dbReference type="Proteomes" id="UP000464374"/>
    </source>
</evidence>
<name>A0A6P1Y1K5_9SPIR</name>
<keyword evidence="7" id="KW-0963">Cytoplasm</keyword>
<evidence type="ECO:0000256" key="5">
    <source>
        <dbReference type="ARBA" id="ARBA00023004"/>
    </source>
</evidence>
<dbReference type="PROSITE" id="PS50905">
    <property type="entry name" value="FERRITIN_LIKE"/>
    <property type="match status" value="1"/>
</dbReference>
<dbReference type="GO" id="GO:0005829">
    <property type="term" value="C:cytosol"/>
    <property type="evidence" value="ECO:0007669"/>
    <property type="project" value="TreeGrafter"/>
</dbReference>
<feature type="binding site" evidence="6">
    <location>
        <position position="17"/>
    </location>
    <ligand>
        <name>Fe cation</name>
        <dbReference type="ChEBI" id="CHEBI:24875"/>
        <label>1</label>
    </ligand>
</feature>
<dbReference type="KEGG" id="trz:GWP43_09900"/>
<organism evidence="9 10">
    <name type="scientific">Treponema vincentii</name>
    <dbReference type="NCBI Taxonomy" id="69710"/>
    <lineage>
        <taxon>Bacteria</taxon>
        <taxon>Pseudomonadati</taxon>
        <taxon>Spirochaetota</taxon>
        <taxon>Spirochaetia</taxon>
        <taxon>Spirochaetales</taxon>
        <taxon>Treponemataceae</taxon>
        <taxon>Treponema</taxon>
    </lineage>
</organism>
<dbReference type="InterPro" id="IPR008331">
    <property type="entry name" value="Ferritin_DPS_dom"/>
</dbReference>